<dbReference type="Gene3D" id="1.10.8.280">
    <property type="entry name" value="ABC transporter ATPase domain-like"/>
    <property type="match status" value="1"/>
</dbReference>
<dbReference type="InterPro" id="IPR004602">
    <property type="entry name" value="UvrA"/>
</dbReference>
<evidence type="ECO:0000256" key="8">
    <source>
        <dbReference type="ARBA" id="ARBA00022771"/>
    </source>
</evidence>
<sequence>MQSAVELPKENFENLSAKEFILIKGAKLHNLKNIDVAIPRNKLVVVTGVSGSGKSSLVFDTLFAEGQRMYVESLSAYARQFLARMQKPEVEYIKGVSPAIAIEQRVSSKNPRSTVGTTTEIYDYLKLLYARIGKTFSPISGKEVRKDTVDSVTEYIFSFPEGQKIIIASPLKNLSDRTLETELQILLQKGFTRILINDEVAFIEEFLEQKSENLAQKYWENIFVLIDRTAVKHNDEESRFRIADSVQTAFFEGAGECLVDFVGVEKKFFSDKFELDGITFEEPSIHFFNFNNPYGACKTCEGFGNVLGISEKLVIPNPNLSVYEDAVAPWRTEKMSEWKKEFMRKATLLYDFPIHRAYKDLSEAEKDLLWQGKKAKKEKDTIYGINDFFKFLESESYKIQYRILLYRYRGRTTCPDCKGTRIRKDASFVKINGKSLHELLLMPVEEVAEFFDKLALDEFEQKVAKRILTEIRNRLNYLLKVGLGYLTLNRATATLSGGEFQRIKLATALGSALVGSMYILDEPSIGLHPRDTQELIEVLLQLRNLGNTVVVVEHEEELMQVADYIIDIGPEAGARGGQIIFQGNKNDFDTKKFPLSKTLQYLSGKAEIPVPAFRRKWANSIWVKGARENNLQNIDVQIPLGIFCVITGVSGSGKSTLVKRILMPALSKHFDLTFSDENEVGAYDSLEGDLNLLSGVEYIDQNPIGKSSRSNPVTYCKAYDAIRELFAAQPLAKIRGYKAGAFSFNVEGGRCEVCKGEGEVRIEMQFMADIFVPCEACKGKRFIESILEVTYQGKNITEVLDLTVDEAITFFQKESKIIERLKPLEKVGLGYVKLGQSSDTLSGGEAQRIKLASFLDANLSKKGKKLFIFDEPTTGLHFQDIQKLLTALQLLVENGNSVLVIEHNVEIIKNADWIIDLGPEGGKRGGKICFTGTPEQMVALLSENYTARFLAKKLKK</sequence>
<evidence type="ECO:0000256" key="16">
    <source>
        <dbReference type="ARBA" id="ARBA00042156"/>
    </source>
</evidence>
<gene>
    <name evidence="18" type="ORF">Rain11_1020</name>
</gene>
<evidence type="ECO:0000256" key="6">
    <source>
        <dbReference type="ARBA" id="ARBA00022763"/>
    </source>
</evidence>
<keyword evidence="6" id="KW-0227">DNA damage</keyword>
<accession>A0A2N3II00</accession>
<dbReference type="GO" id="GO:0006289">
    <property type="term" value="P:nucleotide-excision repair"/>
    <property type="evidence" value="ECO:0007669"/>
    <property type="project" value="InterPro"/>
</dbReference>
<dbReference type="PROSITE" id="PS00211">
    <property type="entry name" value="ABC_TRANSPORTER_1"/>
    <property type="match status" value="2"/>
</dbReference>
<dbReference type="GO" id="GO:0009380">
    <property type="term" value="C:excinuclease repair complex"/>
    <property type="evidence" value="ECO:0007669"/>
    <property type="project" value="InterPro"/>
</dbReference>
<dbReference type="GO" id="GO:0005737">
    <property type="term" value="C:cytoplasm"/>
    <property type="evidence" value="ECO:0007669"/>
    <property type="project" value="UniProtKB-SubCell"/>
</dbReference>
<dbReference type="Proteomes" id="UP000233387">
    <property type="component" value="Unassembled WGS sequence"/>
</dbReference>
<comment type="similarity">
    <text evidence="14">Belongs to the ABC transporter superfamily. UvrA family.</text>
</comment>
<keyword evidence="2" id="KW-0963">Cytoplasm</keyword>
<dbReference type="InterPro" id="IPR041102">
    <property type="entry name" value="UvrA_inter"/>
</dbReference>
<dbReference type="OrthoDB" id="9809851at2"/>
<feature type="domain" description="ABC transporter" evidence="17">
    <location>
        <begin position="616"/>
        <end position="950"/>
    </location>
</feature>
<evidence type="ECO:0000256" key="3">
    <source>
        <dbReference type="ARBA" id="ARBA00022723"/>
    </source>
</evidence>
<evidence type="ECO:0000256" key="1">
    <source>
        <dbReference type="ARBA" id="ARBA00004496"/>
    </source>
</evidence>
<evidence type="ECO:0000313" key="19">
    <source>
        <dbReference type="Proteomes" id="UP000233387"/>
    </source>
</evidence>
<dbReference type="RefSeq" id="WP_101358287.1">
    <property type="nucleotide sequence ID" value="NZ_NKXO01000013.1"/>
</dbReference>
<evidence type="ECO:0000256" key="15">
    <source>
        <dbReference type="ARBA" id="ARBA00039316"/>
    </source>
</evidence>
<dbReference type="GO" id="GO:0003677">
    <property type="term" value="F:DNA binding"/>
    <property type="evidence" value="ECO:0007669"/>
    <property type="project" value="UniProtKB-KW"/>
</dbReference>
<keyword evidence="19" id="KW-1185">Reference proteome</keyword>
<keyword evidence="8" id="KW-0863">Zinc-finger</keyword>
<dbReference type="GO" id="GO:0016887">
    <property type="term" value="F:ATP hydrolysis activity"/>
    <property type="evidence" value="ECO:0007669"/>
    <property type="project" value="InterPro"/>
</dbReference>
<dbReference type="Gene3D" id="3.30.1490.20">
    <property type="entry name" value="ATP-grasp fold, A domain"/>
    <property type="match status" value="1"/>
</dbReference>
<dbReference type="SUPFAM" id="SSF52540">
    <property type="entry name" value="P-loop containing nucleoside triphosphate hydrolases"/>
    <property type="match status" value="2"/>
</dbReference>
<dbReference type="InterPro" id="IPR027417">
    <property type="entry name" value="P-loop_NTPase"/>
</dbReference>
<dbReference type="InterPro" id="IPR003439">
    <property type="entry name" value="ABC_transporter-like_ATP-bd"/>
</dbReference>
<dbReference type="GO" id="GO:0004518">
    <property type="term" value="F:nuclease activity"/>
    <property type="evidence" value="ECO:0007669"/>
    <property type="project" value="UniProtKB-KW"/>
</dbReference>
<proteinExistence type="inferred from homology"/>
<dbReference type="PANTHER" id="PTHR43152:SF3">
    <property type="entry name" value="UVRABC SYSTEM PROTEIN A"/>
    <property type="match status" value="1"/>
</dbReference>
<dbReference type="EMBL" id="NKXO01000013">
    <property type="protein sequence ID" value="PKQ69955.1"/>
    <property type="molecule type" value="Genomic_DNA"/>
</dbReference>
<dbReference type="Gene3D" id="3.40.50.300">
    <property type="entry name" value="P-loop containing nucleotide triphosphate hydrolases"/>
    <property type="match status" value="2"/>
</dbReference>
<keyword evidence="9" id="KW-0862">Zinc</keyword>
<keyword evidence="7" id="KW-0228">DNA excision</keyword>
<evidence type="ECO:0000256" key="11">
    <source>
        <dbReference type="ARBA" id="ARBA00022881"/>
    </source>
</evidence>
<evidence type="ECO:0000259" key="17">
    <source>
        <dbReference type="PROSITE" id="PS50893"/>
    </source>
</evidence>
<dbReference type="InterPro" id="IPR013815">
    <property type="entry name" value="ATP_grasp_subdomain_1"/>
</dbReference>
<dbReference type="AlphaFoldDB" id="A0A2N3II00"/>
<dbReference type="GO" id="GO:0005524">
    <property type="term" value="F:ATP binding"/>
    <property type="evidence" value="ECO:0007669"/>
    <property type="project" value="UniProtKB-KW"/>
</dbReference>
<evidence type="ECO:0000256" key="5">
    <source>
        <dbReference type="ARBA" id="ARBA00022741"/>
    </source>
</evidence>
<feature type="domain" description="ABC transporter" evidence="17">
    <location>
        <begin position="259"/>
        <end position="595"/>
    </location>
</feature>
<protein>
    <recommendedName>
        <fullName evidence="15">UvrABC system protein A</fullName>
    </recommendedName>
    <alternativeName>
        <fullName evidence="16">Excinuclease ABC subunit A</fullName>
    </alternativeName>
</protein>
<evidence type="ECO:0000256" key="12">
    <source>
        <dbReference type="ARBA" id="ARBA00023125"/>
    </source>
</evidence>
<reference evidence="18 19" key="1">
    <citation type="submission" date="2017-06" db="EMBL/GenBank/DDBJ databases">
        <title>Raineya orbicola gen. nov., sp. nov. a slightly thermophilic bacterium of the phylum Bacteroidetes and the description of Raineyaceae fam. nov.</title>
        <authorList>
            <person name="Albuquerque L."/>
            <person name="Polonia A.R.M."/>
            <person name="Barroso C."/>
            <person name="Froufe H.J.C."/>
            <person name="Lage O."/>
            <person name="Lobo-Da-Cunha A."/>
            <person name="Egas C."/>
            <person name="Da Costa M.S."/>
        </authorList>
    </citation>
    <scope>NUCLEOTIDE SEQUENCE [LARGE SCALE GENOMIC DNA]</scope>
    <source>
        <strain evidence="18 19">SPSPC-11</strain>
    </source>
</reference>
<evidence type="ECO:0000256" key="7">
    <source>
        <dbReference type="ARBA" id="ARBA00022769"/>
    </source>
</evidence>
<keyword evidence="10" id="KW-0067">ATP-binding</keyword>
<dbReference type="PANTHER" id="PTHR43152">
    <property type="entry name" value="UVRABC SYSTEM PROTEIN A"/>
    <property type="match status" value="1"/>
</dbReference>
<keyword evidence="11" id="KW-0267">Excision nuclease</keyword>
<keyword evidence="3" id="KW-0479">Metal-binding</keyword>
<dbReference type="PROSITE" id="PS50893">
    <property type="entry name" value="ABC_TRANSPORTER_2"/>
    <property type="match status" value="2"/>
</dbReference>
<keyword evidence="12" id="KW-0238">DNA-binding</keyword>
<keyword evidence="4" id="KW-0677">Repeat</keyword>
<evidence type="ECO:0000256" key="10">
    <source>
        <dbReference type="ARBA" id="ARBA00022840"/>
    </source>
</evidence>
<dbReference type="Gene3D" id="1.20.1580.10">
    <property type="entry name" value="ABC transporter ATPase like domain"/>
    <property type="match status" value="2"/>
</dbReference>
<dbReference type="Pfam" id="PF17760">
    <property type="entry name" value="UvrA_inter"/>
    <property type="match status" value="1"/>
</dbReference>
<dbReference type="NCBIfam" id="TIGR00630">
    <property type="entry name" value="uvra"/>
    <property type="match status" value="1"/>
</dbReference>
<organism evidence="18 19">
    <name type="scientific">Raineya orbicola</name>
    <dbReference type="NCBI Taxonomy" id="2016530"/>
    <lineage>
        <taxon>Bacteria</taxon>
        <taxon>Pseudomonadati</taxon>
        <taxon>Bacteroidota</taxon>
        <taxon>Cytophagia</taxon>
        <taxon>Cytophagales</taxon>
        <taxon>Raineyaceae</taxon>
        <taxon>Raineya</taxon>
    </lineage>
</organism>
<dbReference type="Pfam" id="PF17755">
    <property type="entry name" value="UvrA_DNA-bind"/>
    <property type="match status" value="1"/>
</dbReference>
<evidence type="ECO:0000256" key="2">
    <source>
        <dbReference type="ARBA" id="ARBA00022490"/>
    </source>
</evidence>
<keyword evidence="5" id="KW-0547">Nucleotide-binding</keyword>
<dbReference type="InterPro" id="IPR017871">
    <property type="entry name" value="ABC_transporter-like_CS"/>
</dbReference>
<name>A0A2N3II00_9BACT</name>
<evidence type="ECO:0000313" key="18">
    <source>
        <dbReference type="EMBL" id="PKQ69955.1"/>
    </source>
</evidence>
<evidence type="ECO:0000256" key="14">
    <source>
        <dbReference type="ARBA" id="ARBA00038000"/>
    </source>
</evidence>
<comment type="caution">
    <text evidence="18">The sequence shown here is derived from an EMBL/GenBank/DDBJ whole genome shotgun (WGS) entry which is preliminary data.</text>
</comment>
<evidence type="ECO:0000256" key="4">
    <source>
        <dbReference type="ARBA" id="ARBA00022737"/>
    </source>
</evidence>
<comment type="subcellular location">
    <subcellularLocation>
        <location evidence="1">Cytoplasm</location>
    </subcellularLocation>
</comment>
<evidence type="ECO:0000256" key="9">
    <source>
        <dbReference type="ARBA" id="ARBA00022833"/>
    </source>
</evidence>
<keyword evidence="13" id="KW-0234">DNA repair</keyword>
<evidence type="ECO:0000256" key="13">
    <source>
        <dbReference type="ARBA" id="ARBA00023204"/>
    </source>
</evidence>
<dbReference type="GO" id="GO:0008270">
    <property type="term" value="F:zinc ion binding"/>
    <property type="evidence" value="ECO:0007669"/>
    <property type="project" value="UniProtKB-KW"/>
</dbReference>
<dbReference type="InterPro" id="IPR041552">
    <property type="entry name" value="UvrA_DNA-bd"/>
</dbReference>